<sequence length="117" mass="12528">MVETRRSSSSSKRALSSPPPTTAKQSKGKNSKAVCAKQAKRLSNGGGEAIVIAKDQQRTQEFVYGAHPDQRRPSPGYRLFPSHRRHALANPGTTSAIAYSSLTPSSPLLSLSTPLPE</sequence>
<feature type="region of interest" description="Disordered" evidence="1">
    <location>
        <begin position="98"/>
        <end position="117"/>
    </location>
</feature>
<feature type="compositionally biased region" description="Low complexity" evidence="1">
    <location>
        <begin position="100"/>
        <end position="117"/>
    </location>
</feature>
<organism evidence="2 3">
    <name type="scientific">Juglans regia</name>
    <name type="common">English walnut</name>
    <dbReference type="NCBI Taxonomy" id="51240"/>
    <lineage>
        <taxon>Eukaryota</taxon>
        <taxon>Viridiplantae</taxon>
        <taxon>Streptophyta</taxon>
        <taxon>Embryophyta</taxon>
        <taxon>Tracheophyta</taxon>
        <taxon>Spermatophyta</taxon>
        <taxon>Magnoliopsida</taxon>
        <taxon>eudicotyledons</taxon>
        <taxon>Gunneridae</taxon>
        <taxon>Pentapetalae</taxon>
        <taxon>rosids</taxon>
        <taxon>fabids</taxon>
        <taxon>Fagales</taxon>
        <taxon>Juglandaceae</taxon>
        <taxon>Juglans</taxon>
    </lineage>
</organism>
<feature type="region of interest" description="Disordered" evidence="1">
    <location>
        <begin position="1"/>
        <end position="36"/>
    </location>
</feature>
<dbReference type="Gramene" id="Jr14_08050_p1">
    <property type="protein sequence ID" value="cds.Jr14_08050_p1"/>
    <property type="gene ID" value="Jr14_08050"/>
</dbReference>
<comment type="caution">
    <text evidence="2">The sequence shown here is derived from an EMBL/GenBank/DDBJ whole genome shotgun (WGS) entry which is preliminary data.</text>
</comment>
<reference evidence="2" key="2">
    <citation type="submission" date="2020-03" db="EMBL/GenBank/DDBJ databases">
        <title>Walnut 2.0.</title>
        <authorList>
            <person name="Marrano A."/>
            <person name="Britton M."/>
            <person name="Zimin A.V."/>
            <person name="Zaini P.A."/>
            <person name="Workman R."/>
            <person name="Puiu D."/>
            <person name="Bianco L."/>
            <person name="Allen B.J."/>
            <person name="Troggio M."/>
            <person name="Leslie C.A."/>
            <person name="Timp W."/>
            <person name="Dendekar A."/>
            <person name="Salzberg S.L."/>
            <person name="Neale D.B."/>
        </authorList>
    </citation>
    <scope>NUCLEOTIDE SEQUENCE</scope>
    <source>
        <tissue evidence="2">Leaves</tissue>
    </source>
</reference>
<evidence type="ECO:0000313" key="2">
    <source>
        <dbReference type="EMBL" id="KAF5446622.1"/>
    </source>
</evidence>
<reference evidence="2" key="1">
    <citation type="submission" date="2015-10" db="EMBL/GenBank/DDBJ databases">
        <authorList>
            <person name="Martinez-Garcia P.J."/>
            <person name="Crepeau M.W."/>
            <person name="Puiu D."/>
            <person name="Gonzalez-Ibeas D."/>
            <person name="Whalen J."/>
            <person name="Stevens K."/>
            <person name="Paul R."/>
            <person name="Butterfield T."/>
            <person name="Britton M."/>
            <person name="Reagan R."/>
            <person name="Chakraborty S."/>
            <person name="Walawage S.L."/>
            <person name="Vasquez-Gross H.A."/>
            <person name="Cardeno C."/>
            <person name="Famula R."/>
            <person name="Pratt K."/>
            <person name="Kuruganti S."/>
            <person name="Aradhya M.K."/>
            <person name="Leslie C.A."/>
            <person name="Dandekar A.M."/>
            <person name="Salzberg S.L."/>
            <person name="Wegrzyn J.L."/>
            <person name="Langley C.H."/>
            <person name="Neale D.B."/>
        </authorList>
    </citation>
    <scope>NUCLEOTIDE SEQUENCE</scope>
    <source>
        <tissue evidence="2">Leaves</tissue>
    </source>
</reference>
<dbReference type="AlphaFoldDB" id="A0A833TTL6"/>
<dbReference type="EMBL" id="LIHL02000014">
    <property type="protein sequence ID" value="KAF5446622.1"/>
    <property type="molecule type" value="Genomic_DNA"/>
</dbReference>
<name>A0A833TTL6_JUGRE</name>
<protein>
    <submittedName>
        <fullName evidence="2">Uncharacterized protein</fullName>
    </submittedName>
</protein>
<feature type="compositionally biased region" description="Low complexity" evidence="1">
    <location>
        <begin position="7"/>
        <end position="16"/>
    </location>
</feature>
<gene>
    <name evidence="2" type="ORF">F2P56_032233</name>
</gene>
<evidence type="ECO:0000256" key="1">
    <source>
        <dbReference type="SAM" id="MobiDB-lite"/>
    </source>
</evidence>
<accession>A0A833TTL6</accession>
<dbReference type="Proteomes" id="UP000619265">
    <property type="component" value="Unassembled WGS sequence"/>
</dbReference>
<proteinExistence type="predicted"/>
<evidence type="ECO:0000313" key="3">
    <source>
        <dbReference type="Proteomes" id="UP000619265"/>
    </source>
</evidence>